<sequence length="1057" mass="117994">MDDGGFQADQNNGTKVETLNIGDNHDNPLPQKKAVTGKVDSHNYKPGTFQDHNGIKEDVEKFPFDQVKSTLKKTTRFEPGSDQFYSNGSLSITSDNQSVLFTVTTGGEPFSDKVALTHIKPRPNGSYKYQFNYNVPILFEWEGTVKEIKEISLSGSNQMAIGETKNFTAAVKTKPFSEPSNTGFKSPVDVTTRPEATWSSDNKAVVEVVDPHSGQVKAKAKGKATITVKWESGMYTLYDKIVISVEDGEVPPTDPEPQPGDVSCTEPQPAQSISGKYMDPAVTAVIKADNRGSEKFDVLQGIPTSESLYGNVKAKKYLYQDKFNQMKGVCTYTVNVKKTYMLEWDPGKTVTNPDGKGTHTEPDPQHDKDEKVYSYSIQRPYSFWKIDNLEVYDINHATLKNYAWDEISINPSGYNPPVFQASQDGKYYPPAPPEDQEAPSQTLNGGKSRPTVPNEQGAFQGMAEQSVGKVEVENDSLDFNGQKIMNNQRTPETGPAPSQIPAPQLINDNVLYSPGHMISSSKTNRSKEESTGQIFYNIMTGNINGGTDQDFSIQGINPVTVHTPVVNYSTVSDDAAHNQKTYPNGSRSALILERPFTVSIPTSGQHTNYPGYGNRDYAKYFRIKQVQFPFDVYNANKRQFIPKETWVDIPVGQLDTTFYLPVWVNEGDYQVAFRNIAENAPNGFTSQTNANTNLSHQAAELKVPVEVIGRLYDFHITDIADYNWEKVFRTQSGSADQTGVSYWVGQNLIDGDPRGNKATFTLPIRPGSNPLQGYKNVSVKTGYHFKFDFKTKGNMFEALDGIRITPSFFYVGKEGKALNANGDSRVPVDLYYNTSKNNFVKVGSAEDKVQRYVILNDRLRNVPAAELTDTASYKYNHYGQTGSLSKNQFVQNYMNVFTKQKTPVGSYSLLILPEQVRTFLRLTSSIPASVDQERANVSIQKWYGEYSLPAEPFVVIAGTNVAEYGRTHGGLDSKSPIFLKNGYIIVNFNIESIQQGDLKRPHLQYIYAPLMNQWKMEGFNRDIQDAYGNRFKATDGDIIFYNADQSSRDDFSSQVPH</sequence>
<evidence type="ECO:0000259" key="3">
    <source>
        <dbReference type="Pfam" id="PF18964"/>
    </source>
</evidence>
<gene>
    <name evidence="4" type="ORF">P4H66_02285</name>
</gene>
<feature type="compositionally biased region" description="Polar residues" evidence="1">
    <location>
        <begin position="8"/>
        <end position="17"/>
    </location>
</feature>
<dbReference type="InterPro" id="IPR003343">
    <property type="entry name" value="Big_2"/>
</dbReference>
<evidence type="ECO:0000313" key="5">
    <source>
        <dbReference type="Proteomes" id="UP001344632"/>
    </source>
</evidence>
<accession>A0ABU6GKL8</accession>
<dbReference type="Gene3D" id="2.60.40.1080">
    <property type="match status" value="1"/>
</dbReference>
<keyword evidence="5" id="KW-1185">Reference proteome</keyword>
<dbReference type="RefSeq" id="WP_326085458.1">
    <property type="nucleotide sequence ID" value="NZ_JARLKZ010000002.1"/>
</dbReference>
<feature type="compositionally biased region" description="Basic and acidic residues" evidence="1">
    <location>
        <begin position="356"/>
        <end position="370"/>
    </location>
</feature>
<organism evidence="4 5">
    <name type="scientific">Paenibacillus dokdonensis</name>
    <dbReference type="NCBI Taxonomy" id="2567944"/>
    <lineage>
        <taxon>Bacteria</taxon>
        <taxon>Bacillati</taxon>
        <taxon>Bacillota</taxon>
        <taxon>Bacilli</taxon>
        <taxon>Bacillales</taxon>
        <taxon>Paenibacillaceae</taxon>
        <taxon>Paenibacillus</taxon>
    </lineage>
</organism>
<comment type="caution">
    <text evidence="4">The sequence shown here is derived from an EMBL/GenBank/DDBJ whole genome shotgun (WGS) entry which is preliminary data.</text>
</comment>
<dbReference type="Proteomes" id="UP001344632">
    <property type="component" value="Unassembled WGS sequence"/>
</dbReference>
<feature type="compositionally biased region" description="Polar residues" evidence="1">
    <location>
        <begin position="265"/>
        <end position="274"/>
    </location>
</feature>
<dbReference type="Pfam" id="PF02368">
    <property type="entry name" value="Big_2"/>
    <property type="match status" value="1"/>
</dbReference>
<dbReference type="InterPro" id="IPR008964">
    <property type="entry name" value="Invasin/intimin_cell_adhesion"/>
</dbReference>
<reference evidence="4 5" key="1">
    <citation type="submission" date="2023-03" db="EMBL/GenBank/DDBJ databases">
        <title>Bacillus Genome Sequencing.</title>
        <authorList>
            <person name="Dunlap C."/>
        </authorList>
    </citation>
    <scope>NUCLEOTIDE SEQUENCE [LARGE SCALE GENOMIC DNA]</scope>
    <source>
        <strain evidence="4 5">BD-525</strain>
    </source>
</reference>
<evidence type="ECO:0000259" key="2">
    <source>
        <dbReference type="Pfam" id="PF02368"/>
    </source>
</evidence>
<feature type="region of interest" description="Disordered" evidence="1">
    <location>
        <begin position="1"/>
        <end position="52"/>
    </location>
</feature>
<feature type="region of interest" description="Disordered" evidence="1">
    <location>
        <begin position="482"/>
        <end position="502"/>
    </location>
</feature>
<proteinExistence type="predicted"/>
<dbReference type="SUPFAM" id="SSF49373">
    <property type="entry name" value="Invasin/intimin cell-adhesion fragments"/>
    <property type="match status" value="1"/>
</dbReference>
<feature type="region of interest" description="Disordered" evidence="1">
    <location>
        <begin position="345"/>
        <end position="370"/>
    </location>
</feature>
<evidence type="ECO:0000313" key="4">
    <source>
        <dbReference type="EMBL" id="MEC0238702.1"/>
    </source>
</evidence>
<dbReference type="InterPro" id="IPR043759">
    <property type="entry name" value="DUF5704"/>
</dbReference>
<dbReference type="Pfam" id="PF18964">
    <property type="entry name" value="DUF5704"/>
    <property type="match status" value="1"/>
</dbReference>
<name>A0ABU6GKL8_9BACL</name>
<feature type="region of interest" description="Disordered" evidence="1">
    <location>
        <begin position="415"/>
        <end position="455"/>
    </location>
</feature>
<evidence type="ECO:0000256" key="1">
    <source>
        <dbReference type="SAM" id="MobiDB-lite"/>
    </source>
</evidence>
<dbReference type="EMBL" id="JARLKZ010000002">
    <property type="protein sequence ID" value="MEC0238702.1"/>
    <property type="molecule type" value="Genomic_DNA"/>
</dbReference>
<feature type="domain" description="BIG2" evidence="2">
    <location>
        <begin position="195"/>
        <end position="228"/>
    </location>
</feature>
<feature type="compositionally biased region" description="Polar residues" evidence="1">
    <location>
        <begin position="482"/>
        <end position="491"/>
    </location>
</feature>
<feature type="region of interest" description="Disordered" evidence="1">
    <location>
        <begin position="248"/>
        <end position="274"/>
    </location>
</feature>
<feature type="domain" description="DUF5704" evidence="3">
    <location>
        <begin position="296"/>
        <end position="475"/>
    </location>
</feature>
<protein>
    <submittedName>
        <fullName evidence="4">DUF5704 domain-containing protein</fullName>
    </submittedName>
</protein>